<organism evidence="1">
    <name type="scientific">marine metagenome</name>
    <dbReference type="NCBI Taxonomy" id="408172"/>
    <lineage>
        <taxon>unclassified sequences</taxon>
        <taxon>metagenomes</taxon>
        <taxon>ecological metagenomes</taxon>
    </lineage>
</organism>
<evidence type="ECO:0000313" key="1">
    <source>
        <dbReference type="EMBL" id="SVD48855.1"/>
    </source>
</evidence>
<dbReference type="EMBL" id="UINC01153894">
    <property type="protein sequence ID" value="SVD48855.1"/>
    <property type="molecule type" value="Genomic_DNA"/>
</dbReference>
<dbReference type="AlphaFoldDB" id="A0A382VS55"/>
<reference evidence="1" key="1">
    <citation type="submission" date="2018-05" db="EMBL/GenBank/DDBJ databases">
        <authorList>
            <person name="Lanie J.A."/>
            <person name="Ng W.-L."/>
            <person name="Kazmierczak K.M."/>
            <person name="Andrzejewski T.M."/>
            <person name="Davidsen T.M."/>
            <person name="Wayne K.J."/>
            <person name="Tettelin H."/>
            <person name="Glass J.I."/>
            <person name="Rusch D."/>
            <person name="Podicherti R."/>
            <person name="Tsui H.-C.T."/>
            <person name="Winkler M.E."/>
        </authorList>
    </citation>
    <scope>NUCLEOTIDE SEQUENCE</scope>
</reference>
<gene>
    <name evidence="1" type="ORF">METZ01_LOCUS401709</name>
</gene>
<accession>A0A382VS55</accession>
<proteinExistence type="predicted"/>
<feature type="non-terminal residue" evidence="1">
    <location>
        <position position="30"/>
    </location>
</feature>
<name>A0A382VS55_9ZZZZ</name>
<sequence length="30" mass="3312">MTNILELKNVETYYGPVMAIRGVGMEVPEG</sequence>
<protein>
    <submittedName>
        <fullName evidence="1">Uncharacterized protein</fullName>
    </submittedName>
</protein>